<gene>
    <name evidence="2" type="ORF">G3N56_02795</name>
</gene>
<reference evidence="2 3" key="1">
    <citation type="submission" date="2020-02" db="EMBL/GenBank/DDBJ databases">
        <title>Comparative genomics of sulfur disproportionating microorganisms.</title>
        <authorList>
            <person name="Ward L.M."/>
            <person name="Bertran E."/>
            <person name="Johnston D.T."/>
        </authorList>
    </citation>
    <scope>NUCLEOTIDE SEQUENCE [LARGE SCALE GENOMIC DNA]</scope>
    <source>
        <strain evidence="2 3">DSM 3696</strain>
    </source>
</reference>
<dbReference type="SUPFAM" id="SSF52540">
    <property type="entry name" value="P-loop containing nucleoside triphosphate hydrolases"/>
    <property type="match status" value="1"/>
</dbReference>
<evidence type="ECO:0000313" key="2">
    <source>
        <dbReference type="EMBL" id="NDY55669.1"/>
    </source>
</evidence>
<dbReference type="AlphaFoldDB" id="A0A7K3NKB7"/>
<evidence type="ECO:0000259" key="1">
    <source>
        <dbReference type="Pfam" id="PF12705"/>
    </source>
</evidence>
<dbReference type="Pfam" id="PF12705">
    <property type="entry name" value="PDDEXK_1"/>
    <property type="match status" value="1"/>
</dbReference>
<evidence type="ECO:0000313" key="3">
    <source>
        <dbReference type="Proteomes" id="UP000469724"/>
    </source>
</evidence>
<dbReference type="InterPro" id="IPR027417">
    <property type="entry name" value="P-loop_NTPase"/>
</dbReference>
<protein>
    <submittedName>
        <fullName evidence="2">PD-(D/E)XK nuclease family protein</fullName>
    </submittedName>
</protein>
<dbReference type="InterPro" id="IPR038726">
    <property type="entry name" value="PDDEXK_AddAB-type"/>
</dbReference>
<sequence>MSQAAPASRPAILLVPWDRDFIDAVAERLLAATAGDFCQVTVLFPLRRAGRFLIDRLAAHPGLDKPCLLPRIAAVDQWLAELGRAIHGRPLRLLDPLGRVGLLHAVVQDLQKGLGDAPWTGERIFPTELHRFFPWGLRLAELCEELFRHGVAPKNIEHAAADVLPQAAAILENLKAIHAAYRRRLLSGGTATPGLCQALAAEDPEAASARLAGDRLFACGFFAPSGSEEKIFRTLFAAGRLEMLWHADPLLATDPARAHFSCRELTDLARRFGAPVVLHGQTLPSRPVSGRRKRADDALQLPLFPEAAPLGADELLAAKTIRFYEGYDLHSQLVAFSRELALAPDTADTAVVLPDTGLLMPVLHHLPRRDVNISMGYPLARSSISRLIETILRLQESRLGPGRYAWREVVAFLRHPYLKMLKTGETQPLRPLFSAWERLVRQGGAHLDPFALPPPGGDADAADPDAAPADLAAATALAGRVLAVCLRAFEDVKTPRELGDALAGLAGLLLDEAHAGDIWERFLIDAECLFRVTSGVIPALRGGDLADEPFPARTLYTLLRGLLSAERAAFEAEPLSGLQVMGMLETRLLSFSRIYLLDAVEDRLPGVAPHDPLLPDALRHLLGLSDSRQRDAVAAYTFYRLIMGASEVVIFYRAGVQSTGLFDDKPMRSRFVEQLLWGMEKRRGEVIKPGEPPLFTVSLPLRAIAPHNASVEKTPAVRKALDRVLEKPLSASFLDAYLTCPLRFYYGRVLRLAPLDEVAEEGDAAGLGTLVHEVLRETFAPFVGREIDGTHIGLEPLSSRLDAALHAAPFFHALPPDGRLMLARTSRERLRRYVAGMPRTTPLSLETRLSLSLPGAGREWLFTGIVDRADRRAPGIVILDYKTGKPRKPGAALWEDEGFWGRLADPAACEDEGLFCEVRDRVQSVQLPLYALLYAKATGETPVEAACVELRRSGEECGLFGEKTPPEVRREAILSRTPVLVDYLVRHIVTAPHFAPKPSRVCDWCEFAGLCGGDGGEEGG</sequence>
<accession>A0A7K3NKB7</accession>
<dbReference type="Proteomes" id="UP000469724">
    <property type="component" value="Unassembled WGS sequence"/>
</dbReference>
<keyword evidence="3" id="KW-1185">Reference proteome</keyword>
<organism evidence="2 3">
    <name type="scientific">Desulfolutivibrio sulfodismutans</name>
    <dbReference type="NCBI Taxonomy" id="63561"/>
    <lineage>
        <taxon>Bacteria</taxon>
        <taxon>Pseudomonadati</taxon>
        <taxon>Thermodesulfobacteriota</taxon>
        <taxon>Desulfovibrionia</taxon>
        <taxon>Desulfovibrionales</taxon>
        <taxon>Desulfovibrionaceae</taxon>
        <taxon>Desulfolutivibrio</taxon>
    </lineage>
</organism>
<comment type="caution">
    <text evidence="2">The sequence shown here is derived from an EMBL/GenBank/DDBJ whole genome shotgun (WGS) entry which is preliminary data.</text>
</comment>
<name>A0A7K3NKB7_9BACT</name>
<proteinExistence type="predicted"/>
<dbReference type="Gene3D" id="3.90.320.10">
    <property type="match status" value="1"/>
</dbReference>
<dbReference type="InterPro" id="IPR011604">
    <property type="entry name" value="PDDEXK-like_dom_sf"/>
</dbReference>
<feature type="domain" description="PD-(D/E)XK endonuclease-like" evidence="1">
    <location>
        <begin position="729"/>
        <end position="1011"/>
    </location>
</feature>
<dbReference type="RefSeq" id="WP_163300726.1">
    <property type="nucleotide sequence ID" value="NZ_JAAGRQ010000008.1"/>
</dbReference>
<dbReference type="EMBL" id="JAAGRQ010000008">
    <property type="protein sequence ID" value="NDY55669.1"/>
    <property type="molecule type" value="Genomic_DNA"/>
</dbReference>